<evidence type="ECO:0000256" key="4">
    <source>
        <dbReference type="SAM" id="MobiDB-lite"/>
    </source>
</evidence>
<keyword evidence="6" id="KW-1185">Reference proteome</keyword>
<dbReference type="GO" id="GO:0000127">
    <property type="term" value="C:transcription factor TFIIIC complex"/>
    <property type="evidence" value="ECO:0007669"/>
    <property type="project" value="TreeGrafter"/>
</dbReference>
<dbReference type="Proteomes" id="UP000009328">
    <property type="component" value="Unassembled WGS sequence"/>
</dbReference>
<dbReference type="FunCoup" id="K0KRB4">
    <property type="interactions" value="238"/>
</dbReference>
<protein>
    <submittedName>
        <fullName evidence="5">Transcription factor tau subunit</fullName>
    </submittedName>
</protein>
<feature type="compositionally biased region" description="Basic residues" evidence="4">
    <location>
        <begin position="77"/>
        <end position="91"/>
    </location>
</feature>
<evidence type="ECO:0000313" key="6">
    <source>
        <dbReference type="Proteomes" id="UP000009328"/>
    </source>
</evidence>
<accession>K0KRB4</accession>
<dbReference type="GO" id="GO:0005634">
    <property type="term" value="C:nucleus"/>
    <property type="evidence" value="ECO:0007669"/>
    <property type="project" value="UniProtKB-SubCell"/>
</dbReference>
<evidence type="ECO:0000256" key="2">
    <source>
        <dbReference type="ARBA" id="ARBA00023163"/>
    </source>
</evidence>
<dbReference type="AlphaFoldDB" id="K0KRB4"/>
<keyword evidence="3" id="KW-0539">Nucleus</keyword>
<organism evidence="5 6">
    <name type="scientific">Wickerhamomyces ciferrii (strain ATCC 14091 / BCRC 22168 / CBS 111 / JCM 3599 / NBRC 0793 / NRRL Y-1031 F-60-10)</name>
    <name type="common">Yeast</name>
    <name type="synonym">Pichia ciferrii</name>
    <dbReference type="NCBI Taxonomy" id="1206466"/>
    <lineage>
        <taxon>Eukaryota</taxon>
        <taxon>Fungi</taxon>
        <taxon>Dikarya</taxon>
        <taxon>Ascomycota</taxon>
        <taxon>Saccharomycotina</taxon>
        <taxon>Saccharomycetes</taxon>
        <taxon>Phaffomycetales</taxon>
        <taxon>Wickerhamomycetaceae</taxon>
        <taxon>Wickerhamomyces</taxon>
    </lineage>
</organism>
<feature type="compositionally biased region" description="Acidic residues" evidence="4">
    <location>
        <begin position="29"/>
        <end position="71"/>
    </location>
</feature>
<dbReference type="GO" id="GO:0006383">
    <property type="term" value="P:transcription by RNA polymerase III"/>
    <property type="evidence" value="ECO:0007669"/>
    <property type="project" value="TreeGrafter"/>
</dbReference>
<dbReference type="InParanoid" id="K0KRB4"/>
<gene>
    <name evidence="5" type="ORF">BN7_3358</name>
</gene>
<dbReference type="HOGENOM" id="CLU_023122_0_0_1"/>
<dbReference type="eggNOG" id="ENOG502S1WJ">
    <property type="taxonomic scope" value="Eukaryota"/>
</dbReference>
<dbReference type="SUPFAM" id="SSF50978">
    <property type="entry name" value="WD40 repeat-like"/>
    <property type="match status" value="1"/>
</dbReference>
<dbReference type="EMBL" id="CAIF01000090">
    <property type="protein sequence ID" value="CCH43804.1"/>
    <property type="molecule type" value="Genomic_DNA"/>
</dbReference>
<sequence>MARPRRSTAKPKSYREAPVDYVDNNNNDDKDDEVVPPEVGYSDDDDLDADVASENEPEEPEEPETLDDDVVIETLKSSKKNATKKPRKNAKAPKPTTTPRTGGKRKEIFQARDLTNVKDKLFRLFGDNKEKLIELLEYKIDWESAIYDFDEKLLKEYRTSVTLKDIPIIKTTKLSKNDLDDRLNLNREIKFQYKDTPTSVISPGGIKPNERAHILNTGGVVTDLAWLNQTDEKSDQYLAIAISDITDDAAAPEFAVHGGNKFSSGILIYQLDLSTSTLKLFKSFVHEWGSAWDLQWKKHDGLGVLSAVFNDGTIKLLRLDPNNLDPNSEIIEPSFEYSIPDRLISTYDWIDDKIICGTNKGEVAEFILLDNIPSYVYQLHTGYIFSTRVALSNYDETTVFTSCSDGYSSLFSTKDIVSTKTYTARNRVITKSVTYSPQLYSFIQLESNFMTELEPVRALFYNTPIVKHEGSTESISTSNLHPMLLSGGAEGKIKITNIARRLFNGQKQGLASHKILSIWELQYGAKEDTYRLVDSFQPDTISTSDNSITNIYPTGVSFNSIKWNENLNAGKWYAAASTSGLVIIERLGN</sequence>
<dbReference type="InterPro" id="IPR036322">
    <property type="entry name" value="WD40_repeat_dom_sf"/>
</dbReference>
<evidence type="ECO:0000256" key="1">
    <source>
        <dbReference type="ARBA" id="ARBA00004123"/>
    </source>
</evidence>
<feature type="region of interest" description="Disordered" evidence="4">
    <location>
        <begin position="1"/>
        <end position="106"/>
    </location>
</feature>
<comment type="caution">
    <text evidence="5">The sequence shown here is derived from an EMBL/GenBank/DDBJ whole genome shotgun (WGS) entry which is preliminary data.</text>
</comment>
<dbReference type="STRING" id="1206466.K0KRB4"/>
<dbReference type="Gene3D" id="2.130.10.10">
    <property type="entry name" value="YVTN repeat-like/Quinoprotein amine dehydrogenase"/>
    <property type="match status" value="1"/>
</dbReference>
<proteinExistence type="predicted"/>
<dbReference type="PANTHER" id="PTHR15052">
    <property type="entry name" value="RNA POLYMERASE III TRANSCRIPTION INITIATION FACTOR COMPLEX SUBUNIT"/>
    <property type="match status" value="1"/>
</dbReference>
<dbReference type="InterPro" id="IPR052416">
    <property type="entry name" value="GTF3C_component"/>
</dbReference>
<keyword evidence="2" id="KW-0804">Transcription</keyword>
<feature type="compositionally biased region" description="Low complexity" evidence="4">
    <location>
        <begin position="92"/>
        <end position="101"/>
    </location>
</feature>
<name>K0KRB4_WICCF</name>
<dbReference type="InterPro" id="IPR015943">
    <property type="entry name" value="WD40/YVTN_repeat-like_dom_sf"/>
</dbReference>
<evidence type="ECO:0000256" key="3">
    <source>
        <dbReference type="ARBA" id="ARBA00023242"/>
    </source>
</evidence>
<comment type="subcellular location">
    <subcellularLocation>
        <location evidence="1">Nucleus</location>
    </subcellularLocation>
</comment>
<reference evidence="5 6" key="1">
    <citation type="journal article" date="2012" name="Eukaryot. Cell">
        <title>Draft genome sequence of Wickerhamomyces ciferrii NRRL Y-1031 F-60-10.</title>
        <authorList>
            <person name="Schneider J."/>
            <person name="Andrea H."/>
            <person name="Blom J."/>
            <person name="Jaenicke S."/>
            <person name="Ruckert C."/>
            <person name="Schorsch C."/>
            <person name="Szczepanowski R."/>
            <person name="Farwick M."/>
            <person name="Goesmann A."/>
            <person name="Puhler A."/>
            <person name="Schaffer S."/>
            <person name="Tauch A."/>
            <person name="Kohler T."/>
            <person name="Brinkrolf K."/>
        </authorList>
    </citation>
    <scope>NUCLEOTIDE SEQUENCE [LARGE SCALE GENOMIC DNA]</scope>
    <source>
        <strain evidence="6">ATCC 14091 / BCRC 22168 / CBS 111 / JCM 3599 / NBRC 0793 / NRRL Y-1031 F-60-10</strain>
    </source>
</reference>
<dbReference type="PANTHER" id="PTHR15052:SF2">
    <property type="entry name" value="GENERAL TRANSCRIPTION FACTOR 3C POLYPEPTIDE 2"/>
    <property type="match status" value="1"/>
</dbReference>
<evidence type="ECO:0000313" key="5">
    <source>
        <dbReference type="EMBL" id="CCH43804.1"/>
    </source>
</evidence>